<dbReference type="Proteomes" id="UP000524246">
    <property type="component" value="Unassembled WGS sequence"/>
</dbReference>
<gene>
    <name evidence="2" type="ORF">GYA55_12055</name>
</gene>
<feature type="transmembrane region" description="Helical" evidence="1">
    <location>
        <begin position="190"/>
        <end position="207"/>
    </location>
</feature>
<reference evidence="2 3" key="1">
    <citation type="journal article" date="2020" name="Biotechnol. Biofuels">
        <title>New insights from the biogas microbiome by comprehensive genome-resolved metagenomics of nearly 1600 species originating from multiple anaerobic digesters.</title>
        <authorList>
            <person name="Campanaro S."/>
            <person name="Treu L."/>
            <person name="Rodriguez-R L.M."/>
            <person name="Kovalovszki A."/>
            <person name="Ziels R.M."/>
            <person name="Maus I."/>
            <person name="Zhu X."/>
            <person name="Kougias P.G."/>
            <person name="Basile A."/>
            <person name="Luo G."/>
            <person name="Schluter A."/>
            <person name="Konstantinidis K.T."/>
            <person name="Angelidaki I."/>
        </authorList>
    </citation>
    <scope>NUCLEOTIDE SEQUENCE [LARGE SCALE GENOMIC DNA]</scope>
    <source>
        <strain evidence="2">AS27yjCOA_65</strain>
    </source>
</reference>
<evidence type="ECO:0000313" key="3">
    <source>
        <dbReference type="Proteomes" id="UP000524246"/>
    </source>
</evidence>
<comment type="caution">
    <text evidence="2">The sequence shown here is derived from an EMBL/GenBank/DDBJ whole genome shotgun (WGS) entry which is preliminary data.</text>
</comment>
<name>A0A7X9FT82_9DELT</name>
<organism evidence="2 3">
    <name type="scientific">SAR324 cluster bacterium</name>
    <dbReference type="NCBI Taxonomy" id="2024889"/>
    <lineage>
        <taxon>Bacteria</taxon>
        <taxon>Deltaproteobacteria</taxon>
        <taxon>SAR324 cluster</taxon>
    </lineage>
</organism>
<keyword evidence="1" id="KW-0812">Transmembrane</keyword>
<feature type="transmembrane region" description="Helical" evidence="1">
    <location>
        <begin position="133"/>
        <end position="149"/>
    </location>
</feature>
<evidence type="ECO:0000313" key="2">
    <source>
        <dbReference type="EMBL" id="NMC63887.1"/>
    </source>
</evidence>
<keyword evidence="1" id="KW-0472">Membrane</keyword>
<sequence length="215" mass="24535">MTISPIIIYNRIMLKNTSFSSIGGLAAFGMSSLLEDEGLEGQLDQNTQTFADSFRKLRYREPEELKNNLNLELSVNYNMFVAAEKIRQEFGWSYIDLSNVGAKYARAVIQKNIIAYLHLVFNQWIASFRFIDYQGYLTGIIFVGCFCLMRTKAKSKVLFQAALFLIAFHFLHVFFCVMVHPSIFRHFAGSYFPALGAMYLTIFGSFAERISAQGT</sequence>
<dbReference type="AlphaFoldDB" id="A0A7X9FT82"/>
<evidence type="ECO:0000256" key="1">
    <source>
        <dbReference type="SAM" id="Phobius"/>
    </source>
</evidence>
<protein>
    <submittedName>
        <fullName evidence="2">Uncharacterized protein</fullName>
    </submittedName>
</protein>
<proteinExistence type="predicted"/>
<feature type="transmembrane region" description="Helical" evidence="1">
    <location>
        <begin position="12"/>
        <end position="34"/>
    </location>
</feature>
<feature type="transmembrane region" description="Helical" evidence="1">
    <location>
        <begin position="161"/>
        <end position="184"/>
    </location>
</feature>
<keyword evidence="1" id="KW-1133">Transmembrane helix</keyword>
<accession>A0A7X9FT82</accession>
<dbReference type="EMBL" id="JAAZON010000547">
    <property type="protein sequence ID" value="NMC63887.1"/>
    <property type="molecule type" value="Genomic_DNA"/>
</dbReference>